<dbReference type="InterPro" id="IPR005325">
    <property type="entry name" value="DUF308_memb"/>
</dbReference>
<feature type="transmembrane region" description="Helical" evidence="1">
    <location>
        <begin position="27"/>
        <end position="48"/>
    </location>
</feature>
<accession>A0A377E244</accession>
<gene>
    <name evidence="2" type="ORF">NCTC10429_03906</name>
</gene>
<dbReference type="InterPro" id="IPR052712">
    <property type="entry name" value="Acid_resist_chaperone_HdeD"/>
</dbReference>
<dbReference type="AlphaFoldDB" id="A0A377E244"/>
<evidence type="ECO:0000256" key="1">
    <source>
        <dbReference type="SAM" id="Phobius"/>
    </source>
</evidence>
<name>A0A377E244_ECOLX</name>
<organism evidence="2 3">
    <name type="scientific">Escherichia coli</name>
    <dbReference type="NCBI Taxonomy" id="562"/>
    <lineage>
        <taxon>Bacteria</taxon>
        <taxon>Pseudomonadati</taxon>
        <taxon>Pseudomonadota</taxon>
        <taxon>Gammaproteobacteria</taxon>
        <taxon>Enterobacterales</taxon>
        <taxon>Enterobacteriaceae</taxon>
        <taxon>Escherichia</taxon>
    </lineage>
</organism>
<keyword evidence="1" id="KW-0812">Transmembrane</keyword>
<dbReference type="Proteomes" id="UP000254088">
    <property type="component" value="Unassembled WGS sequence"/>
</dbReference>
<dbReference type="Pfam" id="PF03729">
    <property type="entry name" value="DUF308"/>
    <property type="match status" value="2"/>
</dbReference>
<keyword evidence="1" id="KW-0472">Membrane</keyword>
<dbReference type="PANTHER" id="PTHR34989:SF1">
    <property type="entry name" value="PROTEIN HDED"/>
    <property type="match status" value="1"/>
</dbReference>
<evidence type="ECO:0000313" key="3">
    <source>
        <dbReference type="Proteomes" id="UP000254088"/>
    </source>
</evidence>
<feature type="transmembrane region" description="Helical" evidence="1">
    <location>
        <begin position="54"/>
        <end position="78"/>
    </location>
</feature>
<protein>
    <submittedName>
        <fullName evidence="2">Uncharacterized conserved protein</fullName>
    </submittedName>
</protein>
<dbReference type="GO" id="GO:0005886">
    <property type="term" value="C:plasma membrane"/>
    <property type="evidence" value="ECO:0007669"/>
    <property type="project" value="TreeGrafter"/>
</dbReference>
<dbReference type="EMBL" id="UGEX01000002">
    <property type="protein sequence ID" value="STM57333.1"/>
    <property type="molecule type" value="Genomic_DNA"/>
</dbReference>
<evidence type="ECO:0000313" key="2">
    <source>
        <dbReference type="EMBL" id="STM57333.1"/>
    </source>
</evidence>
<reference evidence="2 3" key="1">
    <citation type="submission" date="2018-06" db="EMBL/GenBank/DDBJ databases">
        <authorList>
            <consortium name="Pathogen Informatics"/>
            <person name="Doyle S."/>
        </authorList>
    </citation>
    <scope>NUCLEOTIDE SEQUENCE [LARGE SCALE GENOMIC DNA]</scope>
    <source>
        <strain evidence="2 3">NCTC10429</strain>
    </source>
</reference>
<proteinExistence type="predicted"/>
<sequence length="96" mass="10844">MGFWAIFTGVLEISAAVRLRREIKGEIWLALSGLLSIILGAIVLWIFFTRPVESFVAAGWLLGFHAAVYGVTLLFLSWRLRKTRLGKSVPNQNLWI</sequence>
<keyword evidence="1" id="KW-1133">Transmembrane helix</keyword>
<dbReference type="PANTHER" id="PTHR34989">
    <property type="entry name" value="PROTEIN HDED"/>
    <property type="match status" value="1"/>
</dbReference>